<dbReference type="InterPro" id="IPR001811">
    <property type="entry name" value="Chemokine_IL8-like_dom"/>
</dbReference>
<evidence type="ECO:0000259" key="5">
    <source>
        <dbReference type="SMART" id="SM00199"/>
    </source>
</evidence>
<evidence type="ECO:0000256" key="2">
    <source>
        <dbReference type="ARBA" id="ARBA00022500"/>
    </source>
</evidence>
<dbReference type="AlphaFoldDB" id="A0A493TUM3"/>
<dbReference type="PANTHER" id="PTHR12015">
    <property type="entry name" value="SMALL INDUCIBLE CYTOKINE A"/>
    <property type="match status" value="1"/>
</dbReference>
<dbReference type="GO" id="GO:0048245">
    <property type="term" value="P:eosinophil chemotaxis"/>
    <property type="evidence" value="ECO:0007669"/>
    <property type="project" value="TreeGrafter"/>
</dbReference>
<reference evidence="6" key="2">
    <citation type="submission" date="2025-08" db="UniProtKB">
        <authorList>
            <consortium name="Ensembl"/>
        </authorList>
    </citation>
    <scope>IDENTIFICATION</scope>
</reference>
<reference evidence="6 7" key="1">
    <citation type="submission" date="2017-10" db="EMBL/GenBank/DDBJ databases">
        <title>A new Pekin duck reference genome.</title>
        <authorList>
            <person name="Hou Z.-C."/>
            <person name="Zhou Z.-K."/>
            <person name="Zhu F."/>
            <person name="Hou S.-S."/>
        </authorList>
    </citation>
    <scope>NUCLEOTIDE SEQUENCE [LARGE SCALE GENOMIC DNA]</scope>
</reference>
<accession>A0A493TUM3</accession>
<dbReference type="CDD" id="cd00272">
    <property type="entry name" value="Chemokine_CC"/>
    <property type="match status" value="1"/>
</dbReference>
<evidence type="ECO:0000313" key="6">
    <source>
        <dbReference type="Ensembl" id="ENSAPLP00000029582.1"/>
    </source>
</evidence>
<sequence>MCDMAPGLDSVTFSRAALLPLGTVVMLWLWQSKSQPGVCWLPAWDSHQSSRCGAPCPSLALIMGLWASVRPQRAPKRNPKAVVLWLALPLLQLPRLLQLSKNRVSLHNFLGMMHSSFFLETVYPPSRQRIKDGSGSRDQASCRGEPCSHSSFSPACHLLGPCSTMKVFAAVLAALLFLALCSPAVAHLDGVPTTCCFSYQQRPVPRSLIASAYITSSNCSQPGVILVTKKGREICADPQAAWVKAHLKHFEKKN</sequence>
<dbReference type="Ensembl" id="ENSAPLT00000023553.1">
    <property type="protein sequence ID" value="ENSAPLP00000029582.1"/>
    <property type="gene ID" value="ENSAPLG00000027650.1"/>
</dbReference>
<dbReference type="InterPro" id="IPR039809">
    <property type="entry name" value="Chemokine_b/g/d"/>
</dbReference>
<evidence type="ECO:0000256" key="4">
    <source>
        <dbReference type="ARBA" id="ARBA00022729"/>
    </source>
</evidence>
<evidence type="ECO:0000256" key="3">
    <source>
        <dbReference type="ARBA" id="ARBA00022514"/>
    </source>
</evidence>
<dbReference type="GO" id="GO:0030335">
    <property type="term" value="P:positive regulation of cell migration"/>
    <property type="evidence" value="ECO:0007669"/>
    <property type="project" value="TreeGrafter"/>
</dbReference>
<dbReference type="GO" id="GO:0061844">
    <property type="term" value="P:antimicrobial humoral immune response mediated by antimicrobial peptide"/>
    <property type="evidence" value="ECO:0007669"/>
    <property type="project" value="TreeGrafter"/>
</dbReference>
<dbReference type="Proteomes" id="UP000016666">
    <property type="component" value="Chromosome 20"/>
</dbReference>
<keyword evidence="2" id="KW-0145">Chemotaxis</keyword>
<reference evidence="6" key="3">
    <citation type="submission" date="2025-09" db="UniProtKB">
        <authorList>
            <consortium name="Ensembl"/>
        </authorList>
    </citation>
    <scope>IDENTIFICATION</scope>
</reference>
<dbReference type="SUPFAM" id="SSF54117">
    <property type="entry name" value="Interleukin 8-like chemokines"/>
    <property type="match status" value="1"/>
</dbReference>
<dbReference type="SMART" id="SM00199">
    <property type="entry name" value="SCY"/>
    <property type="match status" value="1"/>
</dbReference>
<keyword evidence="7" id="KW-1185">Reference proteome</keyword>
<keyword evidence="3" id="KW-0202">Cytokine</keyword>
<dbReference type="GO" id="GO:0006954">
    <property type="term" value="P:inflammatory response"/>
    <property type="evidence" value="ECO:0007669"/>
    <property type="project" value="TreeGrafter"/>
</dbReference>
<dbReference type="PANTHER" id="PTHR12015:SF103">
    <property type="entry name" value="C-C MOTIF CHEMOKINE 4-RELATED"/>
    <property type="match status" value="1"/>
</dbReference>
<dbReference type="GO" id="GO:0048020">
    <property type="term" value="F:CCR chemokine receptor binding"/>
    <property type="evidence" value="ECO:0007669"/>
    <property type="project" value="TreeGrafter"/>
</dbReference>
<dbReference type="Gene3D" id="2.40.50.40">
    <property type="match status" value="1"/>
</dbReference>
<dbReference type="GO" id="GO:0070098">
    <property type="term" value="P:chemokine-mediated signaling pathway"/>
    <property type="evidence" value="ECO:0007669"/>
    <property type="project" value="TreeGrafter"/>
</dbReference>
<dbReference type="InterPro" id="IPR036048">
    <property type="entry name" value="Interleukin_8-like_sf"/>
</dbReference>
<evidence type="ECO:0000256" key="1">
    <source>
        <dbReference type="ARBA" id="ARBA00010868"/>
    </source>
</evidence>
<dbReference type="GO" id="GO:0008009">
    <property type="term" value="F:chemokine activity"/>
    <property type="evidence" value="ECO:0007669"/>
    <property type="project" value="InterPro"/>
</dbReference>
<protein>
    <recommendedName>
        <fullName evidence="5">Chemokine interleukin-8-like domain-containing protein</fullName>
    </recommendedName>
</protein>
<keyword evidence="4" id="KW-0732">Signal</keyword>
<evidence type="ECO:0000313" key="7">
    <source>
        <dbReference type="Proteomes" id="UP000016666"/>
    </source>
</evidence>
<feature type="domain" description="Chemokine interleukin-8-like" evidence="5">
    <location>
        <begin position="192"/>
        <end position="250"/>
    </location>
</feature>
<dbReference type="Pfam" id="PF00048">
    <property type="entry name" value="IL8"/>
    <property type="match status" value="1"/>
</dbReference>
<proteinExistence type="inferred from homology"/>
<organism evidence="6 7">
    <name type="scientific">Anas platyrhynchos platyrhynchos</name>
    <name type="common">Northern mallard</name>
    <dbReference type="NCBI Taxonomy" id="8840"/>
    <lineage>
        <taxon>Eukaryota</taxon>
        <taxon>Metazoa</taxon>
        <taxon>Chordata</taxon>
        <taxon>Craniata</taxon>
        <taxon>Vertebrata</taxon>
        <taxon>Euteleostomi</taxon>
        <taxon>Archelosauria</taxon>
        <taxon>Archosauria</taxon>
        <taxon>Dinosauria</taxon>
        <taxon>Saurischia</taxon>
        <taxon>Theropoda</taxon>
        <taxon>Coelurosauria</taxon>
        <taxon>Aves</taxon>
        <taxon>Neognathae</taxon>
        <taxon>Galloanserae</taxon>
        <taxon>Anseriformes</taxon>
        <taxon>Anatidae</taxon>
        <taxon>Anatinae</taxon>
        <taxon>Anas</taxon>
    </lineage>
</organism>
<dbReference type="GO" id="GO:0005615">
    <property type="term" value="C:extracellular space"/>
    <property type="evidence" value="ECO:0007669"/>
    <property type="project" value="UniProtKB-KW"/>
</dbReference>
<dbReference type="GeneTree" id="ENSGT01100000263482"/>
<dbReference type="STRING" id="8840.ENSAPLP00000029582"/>
<dbReference type="FunFam" id="2.40.50.40:FF:000002">
    <property type="entry name" value="C-C motif chemokine"/>
    <property type="match status" value="1"/>
</dbReference>
<comment type="similarity">
    <text evidence="1">Belongs to the intercrine beta (chemokine CC) family.</text>
</comment>
<name>A0A493TUM3_ANAPP</name>